<evidence type="ECO:0000259" key="14">
    <source>
        <dbReference type="PROSITE" id="PS51030"/>
    </source>
</evidence>
<evidence type="ECO:0000259" key="15">
    <source>
        <dbReference type="PROSITE" id="PS51843"/>
    </source>
</evidence>
<dbReference type="PRINTS" id="PR00047">
    <property type="entry name" value="STROIDFINGER"/>
</dbReference>
<comment type="similarity">
    <text evidence="2 11">Belongs to the nuclear hormone receptor family.</text>
</comment>
<evidence type="ECO:0000256" key="3">
    <source>
        <dbReference type="ARBA" id="ARBA00022723"/>
    </source>
</evidence>
<feature type="region of interest" description="Disordered" evidence="13">
    <location>
        <begin position="100"/>
        <end position="165"/>
    </location>
</feature>
<dbReference type="GO" id="GO:0003700">
    <property type="term" value="F:DNA-binding transcription factor activity"/>
    <property type="evidence" value="ECO:0007669"/>
    <property type="project" value="InterPro"/>
</dbReference>
<keyword evidence="10 11" id="KW-0539">Nucleus</keyword>
<sequence>MMTSSPNTMQYSPESSSGINATSMLTDFCVVCGDKAIGKHYGAVSCNGCKGFFRRSVWQNLQYTCRFSQNCNVTKDCRNACRYCRFQKCLTDGMKPEAIQNERDRIGSTKRNRKRHMPGGLPQDQQQQFRHPALPSGLSAAQAVSPDRNSESSDDSTSTPAQFAHSSDAVAIRQIIDMVMGIEMKVAQTSNATPGIETAWQASMRHVVVWSNSLHPLQQLSYLDKCTHLKHCSAPFLLLNTVQRSIVTPTIILANDTFLPQTSALYSPDMNELITRIQEELFAPLRRLQVDTTELVLLKTITMLPTDLSGLSPNSRALLNDSRGTYVRALYHYLLTCPNAQTMPGLDRSFSATLRLSNLLMVLPALSLLANQIAAHPALGPMFGLSDQSSSQFPISTSIPMPTPQANFAAQMTQADSNKMTLLQSLAGLCSASSELPKKVPRLESMGGLDQSYGQIQNAKDQLANLTSLFLAAQQQNLQASTSPTEDSQQSILEVSKLETSEENFGQTSPSALSNTSLSMPALPTPISLATSLGFGLSTNSQLFGSTSPVKVTSSIGNEPFSAGDFVMPNTFGAQFLKSLAVPRSSF</sequence>
<dbReference type="SUPFAM" id="SSF57716">
    <property type="entry name" value="Glucocorticoid receptor-like (DNA-binding domain)"/>
    <property type="match status" value="1"/>
</dbReference>
<keyword evidence="4 11" id="KW-0863">Zinc-finger</keyword>
<dbReference type="Pfam" id="PF00105">
    <property type="entry name" value="zf-C4"/>
    <property type="match status" value="1"/>
</dbReference>
<evidence type="ECO:0000256" key="9">
    <source>
        <dbReference type="ARBA" id="ARBA00023170"/>
    </source>
</evidence>
<evidence type="ECO:0000256" key="8">
    <source>
        <dbReference type="ARBA" id="ARBA00023163"/>
    </source>
</evidence>
<dbReference type="Proteomes" id="UP001201812">
    <property type="component" value="Unassembled WGS sequence"/>
</dbReference>
<dbReference type="InterPro" id="IPR000536">
    <property type="entry name" value="Nucl_hrmn_rcpt_lig-bd"/>
</dbReference>
<evidence type="ECO:0000256" key="6">
    <source>
        <dbReference type="ARBA" id="ARBA00023015"/>
    </source>
</evidence>
<dbReference type="Pfam" id="PF00104">
    <property type="entry name" value="Hormone_recep"/>
    <property type="match status" value="1"/>
</dbReference>
<dbReference type="InterPro" id="IPR050274">
    <property type="entry name" value="Nuclear_hormone_rcpt_NR2"/>
</dbReference>
<dbReference type="SMART" id="SM00399">
    <property type="entry name" value="ZnF_C4"/>
    <property type="match status" value="1"/>
</dbReference>
<gene>
    <name evidence="16" type="ORF">DdX_14362</name>
</gene>
<keyword evidence="17" id="KW-1185">Reference proteome</keyword>
<evidence type="ECO:0000256" key="4">
    <source>
        <dbReference type="ARBA" id="ARBA00022771"/>
    </source>
</evidence>
<dbReference type="PROSITE" id="PS51030">
    <property type="entry name" value="NUCLEAR_REC_DBD_2"/>
    <property type="match status" value="1"/>
</dbReference>
<dbReference type="FunFam" id="3.30.50.10:FF:000030">
    <property type="entry name" value="Nuclear Hormone Receptor family"/>
    <property type="match status" value="1"/>
</dbReference>
<reference evidence="16" key="1">
    <citation type="submission" date="2022-01" db="EMBL/GenBank/DDBJ databases">
        <title>Genome Sequence Resource for Two Populations of Ditylenchus destructor, the Migratory Endoparasitic Phytonematode.</title>
        <authorList>
            <person name="Zhang H."/>
            <person name="Lin R."/>
            <person name="Xie B."/>
        </authorList>
    </citation>
    <scope>NUCLEOTIDE SEQUENCE</scope>
    <source>
        <strain evidence="16">BazhouSP</strain>
    </source>
</reference>
<evidence type="ECO:0000313" key="17">
    <source>
        <dbReference type="Proteomes" id="UP001201812"/>
    </source>
</evidence>
<protein>
    <submittedName>
        <fullName evidence="16">Zinc finger, c4 type (Two domains) domain-containing protein</fullName>
    </submittedName>
</protein>
<feature type="domain" description="NR LBD" evidence="15">
    <location>
        <begin position="167"/>
        <end position="399"/>
    </location>
</feature>
<dbReference type="InterPro" id="IPR035500">
    <property type="entry name" value="NHR-like_dom_sf"/>
</dbReference>
<feature type="compositionally biased region" description="Basic residues" evidence="13">
    <location>
        <begin position="108"/>
        <end position="117"/>
    </location>
</feature>
<feature type="coiled-coil region" evidence="12">
    <location>
        <begin position="449"/>
        <end position="476"/>
    </location>
</feature>
<name>A0AAD4MTD0_9BILA</name>
<keyword evidence="6 11" id="KW-0805">Transcription regulation</keyword>
<comment type="caution">
    <text evidence="16">The sequence shown here is derived from an EMBL/GenBank/DDBJ whole genome shotgun (WGS) entry which is preliminary data.</text>
</comment>
<dbReference type="InterPro" id="IPR001628">
    <property type="entry name" value="Znf_hrmn_rcpt"/>
</dbReference>
<dbReference type="GO" id="GO:0008270">
    <property type="term" value="F:zinc ion binding"/>
    <property type="evidence" value="ECO:0007669"/>
    <property type="project" value="UniProtKB-KW"/>
</dbReference>
<keyword evidence="8 11" id="KW-0804">Transcription</keyword>
<feature type="compositionally biased region" description="Polar residues" evidence="13">
    <location>
        <begin position="155"/>
        <end position="165"/>
    </location>
</feature>
<keyword evidence="7 11" id="KW-0238">DNA-binding</keyword>
<dbReference type="EMBL" id="JAKKPZ010000070">
    <property type="protein sequence ID" value="KAI1704243.1"/>
    <property type="molecule type" value="Genomic_DNA"/>
</dbReference>
<dbReference type="PROSITE" id="PS00031">
    <property type="entry name" value="NUCLEAR_REC_DBD_1"/>
    <property type="match status" value="1"/>
</dbReference>
<dbReference type="InterPro" id="IPR049636">
    <property type="entry name" value="HNF4-like_DBD"/>
</dbReference>
<evidence type="ECO:0000256" key="5">
    <source>
        <dbReference type="ARBA" id="ARBA00022833"/>
    </source>
</evidence>
<keyword evidence="3 11" id="KW-0479">Metal-binding</keyword>
<evidence type="ECO:0000313" key="16">
    <source>
        <dbReference type="EMBL" id="KAI1704243.1"/>
    </source>
</evidence>
<dbReference type="AlphaFoldDB" id="A0AAD4MTD0"/>
<dbReference type="SMART" id="SM00430">
    <property type="entry name" value="HOLI"/>
    <property type="match status" value="1"/>
</dbReference>
<comment type="subcellular location">
    <subcellularLocation>
        <location evidence="1 11">Nucleus</location>
    </subcellularLocation>
</comment>
<evidence type="ECO:0000256" key="7">
    <source>
        <dbReference type="ARBA" id="ARBA00023125"/>
    </source>
</evidence>
<keyword evidence="9 11" id="KW-0675">Receptor</keyword>
<dbReference type="PANTHER" id="PTHR24083">
    <property type="entry name" value="NUCLEAR HORMONE RECEPTOR"/>
    <property type="match status" value="1"/>
</dbReference>
<dbReference type="GO" id="GO:0000978">
    <property type="term" value="F:RNA polymerase II cis-regulatory region sequence-specific DNA binding"/>
    <property type="evidence" value="ECO:0007669"/>
    <property type="project" value="InterPro"/>
</dbReference>
<evidence type="ECO:0000256" key="1">
    <source>
        <dbReference type="ARBA" id="ARBA00004123"/>
    </source>
</evidence>
<evidence type="ECO:0000256" key="12">
    <source>
        <dbReference type="SAM" id="Coils"/>
    </source>
</evidence>
<dbReference type="PRINTS" id="PR00398">
    <property type="entry name" value="STRDHORMONER"/>
</dbReference>
<dbReference type="PROSITE" id="PS51843">
    <property type="entry name" value="NR_LBD"/>
    <property type="match status" value="1"/>
</dbReference>
<evidence type="ECO:0000256" key="13">
    <source>
        <dbReference type="SAM" id="MobiDB-lite"/>
    </source>
</evidence>
<dbReference type="CDD" id="cd06960">
    <property type="entry name" value="NR_DBD_HNF4A"/>
    <property type="match status" value="1"/>
</dbReference>
<proteinExistence type="inferred from homology"/>
<dbReference type="SUPFAM" id="SSF48508">
    <property type="entry name" value="Nuclear receptor ligand-binding domain"/>
    <property type="match status" value="1"/>
</dbReference>
<keyword evidence="5 11" id="KW-0862">Zinc</keyword>
<dbReference type="InterPro" id="IPR013088">
    <property type="entry name" value="Znf_NHR/GATA"/>
</dbReference>
<accession>A0AAD4MTD0</accession>
<dbReference type="GO" id="GO:0005634">
    <property type="term" value="C:nucleus"/>
    <property type="evidence" value="ECO:0007669"/>
    <property type="project" value="UniProtKB-SubCell"/>
</dbReference>
<evidence type="ECO:0000256" key="10">
    <source>
        <dbReference type="ARBA" id="ARBA00023242"/>
    </source>
</evidence>
<keyword evidence="12" id="KW-0175">Coiled coil</keyword>
<feature type="domain" description="Nuclear receptor" evidence="14">
    <location>
        <begin position="26"/>
        <end position="101"/>
    </location>
</feature>
<evidence type="ECO:0000256" key="11">
    <source>
        <dbReference type="RuleBase" id="RU004334"/>
    </source>
</evidence>
<dbReference type="Gene3D" id="1.10.565.10">
    <property type="entry name" value="Retinoid X Receptor"/>
    <property type="match status" value="1"/>
</dbReference>
<dbReference type="InterPro" id="IPR001723">
    <property type="entry name" value="Nuclear_hrmn_rcpt"/>
</dbReference>
<dbReference type="Gene3D" id="3.30.50.10">
    <property type="entry name" value="Erythroid Transcription Factor GATA-1, subunit A"/>
    <property type="match status" value="1"/>
</dbReference>
<evidence type="ECO:0000256" key="2">
    <source>
        <dbReference type="ARBA" id="ARBA00005993"/>
    </source>
</evidence>
<organism evidence="16 17">
    <name type="scientific">Ditylenchus destructor</name>
    <dbReference type="NCBI Taxonomy" id="166010"/>
    <lineage>
        <taxon>Eukaryota</taxon>
        <taxon>Metazoa</taxon>
        <taxon>Ecdysozoa</taxon>
        <taxon>Nematoda</taxon>
        <taxon>Chromadorea</taxon>
        <taxon>Rhabditida</taxon>
        <taxon>Tylenchina</taxon>
        <taxon>Tylenchomorpha</taxon>
        <taxon>Sphaerularioidea</taxon>
        <taxon>Anguinidae</taxon>
        <taxon>Anguininae</taxon>
        <taxon>Ditylenchus</taxon>
    </lineage>
</organism>